<protein>
    <recommendedName>
        <fullName evidence="8">Methyltransferase</fullName>
        <ecNumber evidence="8">2.1.1.-</ecNumber>
    </recommendedName>
</protein>
<feature type="domain" description="DNA methylase N-4/N-6" evidence="9">
    <location>
        <begin position="77"/>
        <end position="328"/>
    </location>
</feature>
<reference evidence="10 11" key="1">
    <citation type="submission" date="2019-07" db="EMBL/GenBank/DDBJ databases">
        <title>Draft genome for Streptomyces benahoarensis MZ03-48.</title>
        <authorList>
            <person name="Gonzalez-Pimentel J.L."/>
        </authorList>
    </citation>
    <scope>NUCLEOTIDE SEQUENCE [LARGE SCALE GENOMIC DNA]</scope>
    <source>
        <strain evidence="10 11">MZ03-48</strain>
    </source>
</reference>
<evidence type="ECO:0000313" key="11">
    <source>
        <dbReference type="Proteomes" id="UP000320888"/>
    </source>
</evidence>
<dbReference type="AlphaFoldDB" id="A0A553ZIN4"/>
<comment type="caution">
    <text evidence="10">The sequence shown here is derived from an EMBL/GenBank/DDBJ whole genome shotgun (WGS) entry which is preliminary data.</text>
</comment>
<name>A0A553ZIN4_9ACTN</name>
<dbReference type="GO" id="GO:0008170">
    <property type="term" value="F:N-methyltransferase activity"/>
    <property type="evidence" value="ECO:0007669"/>
    <property type="project" value="InterPro"/>
</dbReference>
<keyword evidence="4" id="KW-0949">S-adenosyl-L-methionine</keyword>
<dbReference type="SUPFAM" id="SSF53335">
    <property type="entry name" value="S-adenosyl-L-methionine-dependent methyltransferases"/>
    <property type="match status" value="1"/>
</dbReference>
<dbReference type="InterPro" id="IPR017985">
    <property type="entry name" value="MeTrfase_CN4_CS"/>
</dbReference>
<dbReference type="Gene3D" id="3.40.50.150">
    <property type="entry name" value="Vaccinia Virus protein VP39"/>
    <property type="match status" value="1"/>
</dbReference>
<dbReference type="GO" id="GO:0032259">
    <property type="term" value="P:methylation"/>
    <property type="evidence" value="ECO:0007669"/>
    <property type="project" value="UniProtKB-KW"/>
</dbReference>
<dbReference type="GO" id="GO:0003677">
    <property type="term" value="F:DNA binding"/>
    <property type="evidence" value="ECO:0007669"/>
    <property type="project" value="UniProtKB-KW"/>
</dbReference>
<accession>A0A553ZIN4</accession>
<evidence type="ECO:0000259" key="9">
    <source>
        <dbReference type="Pfam" id="PF01555"/>
    </source>
</evidence>
<organism evidence="10 11">
    <name type="scientific">Streptomyces benahoarensis</name>
    <dbReference type="NCBI Taxonomy" id="2595054"/>
    <lineage>
        <taxon>Bacteria</taxon>
        <taxon>Bacillati</taxon>
        <taxon>Actinomycetota</taxon>
        <taxon>Actinomycetes</taxon>
        <taxon>Kitasatosporales</taxon>
        <taxon>Streptomycetaceae</taxon>
        <taxon>Streptomyces</taxon>
    </lineage>
</organism>
<comment type="similarity">
    <text evidence="1">Belongs to the N(4)/N(6)-methyltransferase family. N(4) subfamily.</text>
</comment>
<evidence type="ECO:0000256" key="1">
    <source>
        <dbReference type="ARBA" id="ARBA00010203"/>
    </source>
</evidence>
<evidence type="ECO:0000256" key="7">
    <source>
        <dbReference type="ARBA" id="ARBA00049120"/>
    </source>
</evidence>
<evidence type="ECO:0000256" key="8">
    <source>
        <dbReference type="RuleBase" id="RU362026"/>
    </source>
</evidence>
<dbReference type="InterPro" id="IPR002941">
    <property type="entry name" value="DNA_methylase_N4/N6"/>
</dbReference>
<dbReference type="Pfam" id="PF01555">
    <property type="entry name" value="N6_N4_Mtase"/>
    <property type="match status" value="1"/>
</dbReference>
<dbReference type="GO" id="GO:0009307">
    <property type="term" value="P:DNA restriction-modification system"/>
    <property type="evidence" value="ECO:0007669"/>
    <property type="project" value="UniProtKB-KW"/>
</dbReference>
<dbReference type="PROSITE" id="PS00093">
    <property type="entry name" value="N4_MTASE"/>
    <property type="match status" value="1"/>
</dbReference>
<keyword evidence="5" id="KW-0680">Restriction system</keyword>
<dbReference type="EC" id="2.1.1.-" evidence="8"/>
<evidence type="ECO:0000256" key="4">
    <source>
        <dbReference type="ARBA" id="ARBA00022691"/>
    </source>
</evidence>
<dbReference type="InterPro" id="IPR029063">
    <property type="entry name" value="SAM-dependent_MTases_sf"/>
</dbReference>
<evidence type="ECO:0000256" key="2">
    <source>
        <dbReference type="ARBA" id="ARBA00022603"/>
    </source>
</evidence>
<keyword evidence="2 10" id="KW-0489">Methyltransferase</keyword>
<evidence type="ECO:0000256" key="6">
    <source>
        <dbReference type="ARBA" id="ARBA00023125"/>
    </source>
</evidence>
<evidence type="ECO:0000256" key="5">
    <source>
        <dbReference type="ARBA" id="ARBA00022747"/>
    </source>
</evidence>
<keyword evidence="11" id="KW-1185">Reference proteome</keyword>
<sequence>MGTASPGPVCEGCGIPRVRGEESARGRGRPARYCNDACRARAYRARKSGRRRALPAMAAAHLLLADARRLPLPDASVDLIVTSPPYFAQRAYGGNGEDLEGQIGCEASPEDYLEAMWECTAEWARVLKPSGSMFVLLGDKYVGAPSGAVQGGACGALSAHDRKRGRTQIAPQRHKVTTTVPNKSLLGLPWRYAIGCVDRLHLTHRAEMIWHKPNPMPESVADRVTRAHETVFHFTRSPQYWHDPEHARLPSVWTVPTTPLRVPAELEDARHFAAMPEALPRRLILGYAPPLGIVLDPFGGTGTTAAAAKALGRIGISADLSSAYTQLAAWRRQTLPDTVRRRAASTR</sequence>
<gene>
    <name evidence="10" type="ORF">FNZ23_12710</name>
</gene>
<dbReference type="Proteomes" id="UP000320888">
    <property type="component" value="Unassembled WGS sequence"/>
</dbReference>
<dbReference type="EMBL" id="VKLS01000122">
    <property type="protein sequence ID" value="TSB41328.1"/>
    <property type="molecule type" value="Genomic_DNA"/>
</dbReference>
<keyword evidence="6" id="KW-0238">DNA-binding</keyword>
<dbReference type="PRINTS" id="PR00508">
    <property type="entry name" value="S21N4MTFRASE"/>
</dbReference>
<evidence type="ECO:0000313" key="10">
    <source>
        <dbReference type="EMBL" id="TSB41328.1"/>
    </source>
</evidence>
<dbReference type="GO" id="GO:0015667">
    <property type="term" value="F:site-specific DNA-methyltransferase (cytosine-N4-specific) activity"/>
    <property type="evidence" value="ECO:0007669"/>
    <property type="project" value="UniProtKB-EC"/>
</dbReference>
<dbReference type="OrthoDB" id="9773060at2"/>
<keyword evidence="3 10" id="KW-0808">Transferase</keyword>
<comment type="catalytic activity">
    <reaction evidence="7">
        <text>a 2'-deoxycytidine in DNA + S-adenosyl-L-methionine = an N(4)-methyl-2'-deoxycytidine in DNA + S-adenosyl-L-homocysteine + H(+)</text>
        <dbReference type="Rhea" id="RHEA:16857"/>
        <dbReference type="Rhea" id="RHEA-COMP:11369"/>
        <dbReference type="Rhea" id="RHEA-COMP:13674"/>
        <dbReference type="ChEBI" id="CHEBI:15378"/>
        <dbReference type="ChEBI" id="CHEBI:57856"/>
        <dbReference type="ChEBI" id="CHEBI:59789"/>
        <dbReference type="ChEBI" id="CHEBI:85452"/>
        <dbReference type="ChEBI" id="CHEBI:137933"/>
        <dbReference type="EC" id="2.1.1.113"/>
    </reaction>
</comment>
<dbReference type="InterPro" id="IPR001091">
    <property type="entry name" value="RM_Methyltransferase"/>
</dbReference>
<proteinExistence type="inferred from homology"/>
<evidence type="ECO:0000256" key="3">
    <source>
        <dbReference type="ARBA" id="ARBA00022679"/>
    </source>
</evidence>